<dbReference type="PANTHER" id="PTHR44154">
    <property type="entry name" value="QUINONE OXIDOREDUCTASE"/>
    <property type="match status" value="1"/>
</dbReference>
<dbReference type="SMART" id="SM00829">
    <property type="entry name" value="PKS_ER"/>
    <property type="match status" value="1"/>
</dbReference>
<reference evidence="9 10" key="1">
    <citation type="journal article" date="2018" name="Vet. Microbiol.">
        <title>Characterisation of Staphylococcus felis isolated from cats using whole genome sequencing.</title>
        <authorList>
            <person name="Worthing K."/>
            <person name="Pang S."/>
            <person name="Trott D.J."/>
            <person name="Abraham S."/>
            <person name="Coombs G.W."/>
            <person name="Jordan D."/>
            <person name="McIntyre L."/>
            <person name="Davies M.R."/>
            <person name="Norris J."/>
        </authorList>
    </citation>
    <scope>NUCLEOTIDE SEQUENCE [LARGE SCALE GENOMIC DNA]</scope>
    <source>
        <strain evidence="9 10">F25</strain>
    </source>
</reference>
<keyword evidence="6" id="KW-0694">RNA-binding</keyword>
<dbReference type="InterPro" id="IPR002364">
    <property type="entry name" value="Quin_OxRdtase/zeta-crystal_CS"/>
</dbReference>
<dbReference type="Proteomes" id="UP000256337">
    <property type="component" value="Unassembled WGS sequence"/>
</dbReference>
<keyword evidence="4" id="KW-0963">Cytoplasm</keyword>
<gene>
    <name evidence="9" type="ORF">DOS76_10585</name>
</gene>
<evidence type="ECO:0000256" key="7">
    <source>
        <dbReference type="ARBA" id="ARBA00022990"/>
    </source>
</evidence>
<evidence type="ECO:0000256" key="2">
    <source>
        <dbReference type="ARBA" id="ARBA00010371"/>
    </source>
</evidence>
<dbReference type="RefSeq" id="WP_115856678.1">
    <property type="nucleotide sequence ID" value="NZ_CAJUZR010000012.1"/>
</dbReference>
<sequence length="334" mass="37547">MKSIIAKHAFKLSDGNLFEKVTREKPIVNAHEVGIAVHASGVNPIDTKTRQTPLQTEARVLGYEGTGVVEAVGEDVTRFKVGDRVMFVGAPKWEGSNQTYQVLDEAYMTHLPEQLSFEEGASLPLTAFTAYETLFDVFGISENLEQNEGKTLLIINGAGGVGSIATQIAKAYGLQVITTASRDETMTWSRKMGADIVLNHRDDLVSQFDAQHLPQPDYIFCTYDTDMYYDVMIDLVKPRGHIMTLVTFKEKQDLNALKQKSVTLTHESMFTRLTYEIETQYYQKYLDDLALKLQDGTYQATLTEVLEGLTTENVYQAHEKMEHQSHVGKLVIKF</sequence>
<organism evidence="9 10">
    <name type="scientific">Staphylococcus felis</name>
    <dbReference type="NCBI Taxonomy" id="46127"/>
    <lineage>
        <taxon>Bacteria</taxon>
        <taxon>Bacillati</taxon>
        <taxon>Bacillota</taxon>
        <taxon>Bacilli</taxon>
        <taxon>Bacillales</taxon>
        <taxon>Staphylococcaceae</taxon>
        <taxon>Staphylococcus</taxon>
    </lineage>
</organism>
<evidence type="ECO:0000259" key="8">
    <source>
        <dbReference type="SMART" id="SM00829"/>
    </source>
</evidence>
<dbReference type="GO" id="GO:0008270">
    <property type="term" value="F:zinc ion binding"/>
    <property type="evidence" value="ECO:0007669"/>
    <property type="project" value="InterPro"/>
</dbReference>
<dbReference type="AlphaFoldDB" id="A0AAX1RU62"/>
<dbReference type="PANTHER" id="PTHR44154:SF1">
    <property type="entry name" value="QUINONE OXIDOREDUCTASE"/>
    <property type="match status" value="1"/>
</dbReference>
<dbReference type="InterPro" id="IPR036291">
    <property type="entry name" value="NAD(P)-bd_dom_sf"/>
</dbReference>
<evidence type="ECO:0000256" key="4">
    <source>
        <dbReference type="ARBA" id="ARBA00022490"/>
    </source>
</evidence>
<evidence type="ECO:0000313" key="10">
    <source>
        <dbReference type="Proteomes" id="UP000256337"/>
    </source>
</evidence>
<comment type="subunit">
    <text evidence="3">Homotetramer.</text>
</comment>
<evidence type="ECO:0000313" key="9">
    <source>
        <dbReference type="EMBL" id="REI19569.1"/>
    </source>
</evidence>
<dbReference type="InterPro" id="IPR011032">
    <property type="entry name" value="GroES-like_sf"/>
</dbReference>
<evidence type="ECO:0000256" key="6">
    <source>
        <dbReference type="ARBA" id="ARBA00022884"/>
    </source>
</evidence>
<protein>
    <submittedName>
        <fullName evidence="9">Alcohol dehydrogenase</fullName>
    </submittedName>
</protein>
<evidence type="ECO:0000256" key="3">
    <source>
        <dbReference type="ARBA" id="ARBA00011881"/>
    </source>
</evidence>
<comment type="similarity">
    <text evidence="2">Belongs to the zinc-containing alcohol dehydrogenase family. Quinone oxidoreductase subfamily.</text>
</comment>
<dbReference type="CDD" id="cd08252">
    <property type="entry name" value="AL_MDR"/>
    <property type="match status" value="1"/>
</dbReference>
<evidence type="ECO:0000256" key="1">
    <source>
        <dbReference type="ARBA" id="ARBA00004496"/>
    </source>
</evidence>
<dbReference type="Gene3D" id="3.40.50.720">
    <property type="entry name" value="NAD(P)-binding Rossmann-like Domain"/>
    <property type="match status" value="1"/>
</dbReference>
<dbReference type="InterPro" id="IPR013154">
    <property type="entry name" value="ADH-like_N"/>
</dbReference>
<dbReference type="PROSITE" id="PS01162">
    <property type="entry name" value="QOR_ZETA_CRYSTAL"/>
    <property type="match status" value="1"/>
</dbReference>
<name>A0AAX1RU62_9STAP</name>
<dbReference type="EMBL" id="QKYD01000151">
    <property type="protein sequence ID" value="REI19569.1"/>
    <property type="molecule type" value="Genomic_DNA"/>
</dbReference>
<comment type="caution">
    <text evidence="9">The sequence shown here is derived from an EMBL/GenBank/DDBJ whole genome shotgun (WGS) entry which is preliminary data.</text>
</comment>
<dbReference type="Pfam" id="PF08240">
    <property type="entry name" value="ADH_N"/>
    <property type="match status" value="1"/>
</dbReference>
<dbReference type="SUPFAM" id="SSF50129">
    <property type="entry name" value="GroES-like"/>
    <property type="match status" value="1"/>
</dbReference>
<dbReference type="InterPro" id="IPR013149">
    <property type="entry name" value="ADH-like_C"/>
</dbReference>
<dbReference type="InterPro" id="IPR020843">
    <property type="entry name" value="ER"/>
</dbReference>
<evidence type="ECO:0000256" key="5">
    <source>
        <dbReference type="ARBA" id="ARBA00022857"/>
    </source>
</evidence>
<dbReference type="InterPro" id="IPR014182">
    <property type="entry name" value="ADH_Zn_typ-1"/>
</dbReference>
<dbReference type="GO" id="GO:0005737">
    <property type="term" value="C:cytoplasm"/>
    <property type="evidence" value="ECO:0007669"/>
    <property type="project" value="UniProtKB-SubCell"/>
</dbReference>
<dbReference type="SUPFAM" id="SSF51735">
    <property type="entry name" value="NAD(P)-binding Rossmann-fold domains"/>
    <property type="match status" value="1"/>
</dbReference>
<dbReference type="GO" id="GO:0003723">
    <property type="term" value="F:RNA binding"/>
    <property type="evidence" value="ECO:0007669"/>
    <property type="project" value="UniProtKB-KW"/>
</dbReference>
<keyword evidence="5" id="KW-0521">NADP</keyword>
<accession>A0AAX1RU62</accession>
<proteinExistence type="inferred from homology"/>
<dbReference type="Pfam" id="PF00107">
    <property type="entry name" value="ADH_zinc_N"/>
    <property type="match status" value="1"/>
</dbReference>
<feature type="domain" description="Enoyl reductase (ER)" evidence="8">
    <location>
        <begin position="11"/>
        <end position="332"/>
    </location>
</feature>
<comment type="subcellular location">
    <subcellularLocation>
        <location evidence="1">Cytoplasm</location>
    </subcellularLocation>
</comment>
<dbReference type="GO" id="GO:0016491">
    <property type="term" value="F:oxidoreductase activity"/>
    <property type="evidence" value="ECO:0007669"/>
    <property type="project" value="InterPro"/>
</dbReference>
<dbReference type="Gene3D" id="3.90.180.10">
    <property type="entry name" value="Medium-chain alcohol dehydrogenases, catalytic domain"/>
    <property type="match status" value="1"/>
</dbReference>
<dbReference type="InterPro" id="IPR051603">
    <property type="entry name" value="Zinc-ADH_QOR/CCCR"/>
</dbReference>
<keyword evidence="7" id="KW-0007">Acetylation</keyword>